<keyword evidence="3" id="KW-0378">Hydrolase</keyword>
<organism evidence="3 4">
    <name type="scientific">Microbacterium pseudoresistens</name>
    <dbReference type="NCBI Taxonomy" id="640634"/>
    <lineage>
        <taxon>Bacteria</taxon>
        <taxon>Bacillati</taxon>
        <taxon>Actinomycetota</taxon>
        <taxon>Actinomycetes</taxon>
        <taxon>Micrococcales</taxon>
        <taxon>Microbacteriaceae</taxon>
        <taxon>Microbacterium</taxon>
    </lineage>
</organism>
<accession>A0A7Y9EWQ6</accession>
<evidence type="ECO:0000256" key="1">
    <source>
        <dbReference type="ARBA" id="ARBA00006738"/>
    </source>
</evidence>
<dbReference type="GO" id="GO:0003676">
    <property type="term" value="F:nucleic acid binding"/>
    <property type="evidence" value="ECO:0007669"/>
    <property type="project" value="InterPro"/>
</dbReference>
<comment type="caution">
    <text evidence="3">The sequence shown here is derived from an EMBL/GenBank/DDBJ whole genome shotgun (WGS) entry which is preliminary data.</text>
</comment>
<dbReference type="EMBL" id="JACCBH010000001">
    <property type="protein sequence ID" value="NYD55264.1"/>
    <property type="molecule type" value="Genomic_DNA"/>
</dbReference>
<protein>
    <recommendedName>
        <fullName evidence="2">UPF0102 protein BKA02_002319</fullName>
    </recommendedName>
</protein>
<keyword evidence="3" id="KW-0255">Endonuclease</keyword>
<dbReference type="SUPFAM" id="SSF52980">
    <property type="entry name" value="Restriction endonuclease-like"/>
    <property type="match status" value="1"/>
</dbReference>
<dbReference type="Proteomes" id="UP000552045">
    <property type="component" value="Unassembled WGS sequence"/>
</dbReference>
<dbReference type="PANTHER" id="PTHR34039:SF1">
    <property type="entry name" value="UPF0102 PROTEIN YRAN"/>
    <property type="match status" value="1"/>
</dbReference>
<sequence length="120" mass="13529">MAAKDDLGRAGEDRAAAHLTDSGYRILERNWRCELGELDIVAAHDGHLSFIEVKTRSSLGCGHPFEAIDERKRRRLWRLAHAWIRSHPMSARGLRMRLEAIGITGPDPATGRLEHLADLR</sequence>
<dbReference type="InterPro" id="IPR011856">
    <property type="entry name" value="tRNA_endonuc-like_dom_sf"/>
</dbReference>
<evidence type="ECO:0000256" key="2">
    <source>
        <dbReference type="HAMAP-Rule" id="MF_00048"/>
    </source>
</evidence>
<keyword evidence="3" id="KW-0540">Nuclease</keyword>
<dbReference type="RefSeq" id="WP_179434230.1">
    <property type="nucleotide sequence ID" value="NZ_BAABLC010000006.1"/>
</dbReference>
<proteinExistence type="inferred from homology"/>
<dbReference type="HAMAP" id="MF_00048">
    <property type="entry name" value="UPF0102"/>
    <property type="match status" value="1"/>
</dbReference>
<evidence type="ECO:0000313" key="3">
    <source>
        <dbReference type="EMBL" id="NYD55264.1"/>
    </source>
</evidence>
<dbReference type="AlphaFoldDB" id="A0A7Y9EWQ6"/>
<comment type="similarity">
    <text evidence="1 2">Belongs to the UPF0102 family.</text>
</comment>
<name>A0A7Y9EWQ6_9MICO</name>
<dbReference type="InterPro" id="IPR011335">
    <property type="entry name" value="Restrct_endonuc-II-like"/>
</dbReference>
<evidence type="ECO:0000313" key="4">
    <source>
        <dbReference type="Proteomes" id="UP000552045"/>
    </source>
</evidence>
<dbReference type="GO" id="GO:0004519">
    <property type="term" value="F:endonuclease activity"/>
    <property type="evidence" value="ECO:0007669"/>
    <property type="project" value="UniProtKB-KW"/>
</dbReference>
<dbReference type="CDD" id="cd20736">
    <property type="entry name" value="PoNe_Nuclease"/>
    <property type="match status" value="1"/>
</dbReference>
<reference evidence="3 4" key="1">
    <citation type="submission" date="2020-07" db="EMBL/GenBank/DDBJ databases">
        <title>Sequencing the genomes of 1000 actinobacteria strains.</title>
        <authorList>
            <person name="Klenk H.-P."/>
        </authorList>
    </citation>
    <scope>NUCLEOTIDE SEQUENCE [LARGE SCALE GENOMIC DNA]</scope>
    <source>
        <strain evidence="3 4">DSM 22185</strain>
    </source>
</reference>
<dbReference type="InterPro" id="IPR003509">
    <property type="entry name" value="UPF0102_YraN-like"/>
</dbReference>
<dbReference type="Pfam" id="PF02021">
    <property type="entry name" value="UPF0102"/>
    <property type="match status" value="1"/>
</dbReference>
<dbReference type="Gene3D" id="3.40.1350.10">
    <property type="match status" value="1"/>
</dbReference>
<keyword evidence="4" id="KW-1185">Reference proteome</keyword>
<dbReference type="NCBIfam" id="NF009154">
    <property type="entry name" value="PRK12497.3-3"/>
    <property type="match status" value="1"/>
</dbReference>
<dbReference type="PANTHER" id="PTHR34039">
    <property type="entry name" value="UPF0102 PROTEIN YRAN"/>
    <property type="match status" value="1"/>
</dbReference>
<gene>
    <name evidence="3" type="ORF">BKA02_002319</name>
</gene>